<evidence type="ECO:0000256" key="1">
    <source>
        <dbReference type="SAM" id="MobiDB-lite"/>
    </source>
</evidence>
<comment type="caution">
    <text evidence="2">The sequence shown here is derived from an EMBL/GenBank/DDBJ whole genome shotgun (WGS) entry which is preliminary data.</text>
</comment>
<organism evidence="2 3">
    <name type="scientific">Streptomyces pulveraceus</name>
    <dbReference type="NCBI Taxonomy" id="68258"/>
    <lineage>
        <taxon>Bacteria</taxon>
        <taxon>Bacillati</taxon>
        <taxon>Actinomycetota</taxon>
        <taxon>Actinomycetes</taxon>
        <taxon>Kitasatosporales</taxon>
        <taxon>Streptomycetaceae</taxon>
        <taxon>Streptomyces</taxon>
    </lineage>
</organism>
<evidence type="ECO:0000313" key="3">
    <source>
        <dbReference type="Proteomes" id="UP001596200"/>
    </source>
</evidence>
<proteinExistence type="predicted"/>
<name>A0ABW1GCV2_9ACTN</name>
<feature type="compositionally biased region" description="Pro residues" evidence="1">
    <location>
        <begin position="123"/>
        <end position="140"/>
    </location>
</feature>
<feature type="compositionally biased region" description="Polar residues" evidence="1">
    <location>
        <begin position="107"/>
        <end position="116"/>
    </location>
</feature>
<keyword evidence="3" id="KW-1185">Reference proteome</keyword>
<dbReference type="Proteomes" id="UP001596200">
    <property type="component" value="Unassembled WGS sequence"/>
</dbReference>
<dbReference type="EMBL" id="JBHSPU010000002">
    <property type="protein sequence ID" value="MFC5912534.1"/>
    <property type="molecule type" value="Genomic_DNA"/>
</dbReference>
<sequence length="323" mass="34111">MRARSAPSVRGGGTPDSGVHHINTRQTSRFTIIGNHLAQHRELSLLAIGLSTYIQSLPAGARIGIKKLAERFPESEARIAAALRELEAHGYLSRTRERLPNGRVVTRTCSYNQPSGTARRHPAPAPAPAPAPKPRRPAPAPVTTAAVAATPPPPAPVPTPAPAPAPAPAPVPATPAPTAPRAPSSPLPQPRKALPQLLRAATALLTELPRHASQLVLSEDDVARLAPAVATWFERGSTPAALRKALTDDLPQPVKYPAKFIGHRLTKLLPPPPTPAMPAVGLQNCDSCNRAFRSPFPGNCHACTADDGAHARSLSWPDAHHRS</sequence>
<evidence type="ECO:0000313" key="2">
    <source>
        <dbReference type="EMBL" id="MFC5912534.1"/>
    </source>
</evidence>
<accession>A0ABW1GCV2</accession>
<feature type="region of interest" description="Disordered" evidence="1">
    <location>
        <begin position="103"/>
        <end position="191"/>
    </location>
</feature>
<feature type="compositionally biased region" description="Pro residues" evidence="1">
    <location>
        <begin position="150"/>
        <end position="189"/>
    </location>
</feature>
<gene>
    <name evidence="2" type="ORF">ACFP1B_03645</name>
</gene>
<dbReference type="RefSeq" id="WP_344517165.1">
    <property type="nucleotide sequence ID" value="NZ_BAAATU010000062.1"/>
</dbReference>
<dbReference type="PRINTS" id="PR01217">
    <property type="entry name" value="PRICHEXTENSN"/>
</dbReference>
<protein>
    <submittedName>
        <fullName evidence="2">Helix-turn-helix domain-containing protein</fullName>
    </submittedName>
</protein>
<feature type="region of interest" description="Disordered" evidence="1">
    <location>
        <begin position="1"/>
        <end position="22"/>
    </location>
</feature>
<reference evidence="3" key="1">
    <citation type="journal article" date="2019" name="Int. J. Syst. Evol. Microbiol.">
        <title>The Global Catalogue of Microorganisms (GCM) 10K type strain sequencing project: providing services to taxonomists for standard genome sequencing and annotation.</title>
        <authorList>
            <consortium name="The Broad Institute Genomics Platform"/>
            <consortium name="The Broad Institute Genome Sequencing Center for Infectious Disease"/>
            <person name="Wu L."/>
            <person name="Ma J."/>
        </authorList>
    </citation>
    <scope>NUCLEOTIDE SEQUENCE [LARGE SCALE GENOMIC DNA]</scope>
    <source>
        <strain evidence="3">JCM 4147</strain>
    </source>
</reference>